<proteinExistence type="predicted"/>
<gene>
    <name evidence="1" type="ORF">MENTE1834_LOCUS45430</name>
</gene>
<name>A0ACB1B3A3_MELEN</name>
<sequence length="298" mass="34757">MTCLQRFPFPIEFVSDELLQRRRDVEVKIKEQNENKFDWETMIKYNMQGCQYWLSPYDVLSIPFHVVVFMLTGCPMLAFVLCLSTSIFLHYEMAVSTHCGVPNWLPSLSAVVAYAPERYIWRFLLGISCTPRLAMAFAFRNYLISSSLWPLPLLSRFRWACHLACALNAILHMLMFNAFVICGTLHMVIVTWLFDLSGRRRSSKIGEISFQTKAFCCVGQIISLFFALYFFYRHNRYCEPGMYTLFALAEYSLILFNGLFHTTIYYEFQSRVLSLVTAALKANYYLLPSHDYSEKRGT</sequence>
<organism evidence="1 2">
    <name type="scientific">Meloidogyne enterolobii</name>
    <name type="common">Root-knot nematode worm</name>
    <name type="synonym">Meloidogyne mayaguensis</name>
    <dbReference type="NCBI Taxonomy" id="390850"/>
    <lineage>
        <taxon>Eukaryota</taxon>
        <taxon>Metazoa</taxon>
        <taxon>Ecdysozoa</taxon>
        <taxon>Nematoda</taxon>
        <taxon>Chromadorea</taxon>
        <taxon>Rhabditida</taxon>
        <taxon>Tylenchina</taxon>
        <taxon>Tylenchomorpha</taxon>
        <taxon>Tylenchoidea</taxon>
        <taxon>Meloidogynidae</taxon>
        <taxon>Meloidogyninae</taxon>
        <taxon>Meloidogyne</taxon>
    </lineage>
</organism>
<dbReference type="EMBL" id="CAVMJV010000151">
    <property type="protein sequence ID" value="CAK5114749.1"/>
    <property type="molecule type" value="Genomic_DNA"/>
</dbReference>
<keyword evidence="2" id="KW-1185">Reference proteome</keyword>
<evidence type="ECO:0000313" key="2">
    <source>
        <dbReference type="Proteomes" id="UP001497535"/>
    </source>
</evidence>
<protein>
    <submittedName>
        <fullName evidence="1">Uncharacterized protein</fullName>
    </submittedName>
</protein>
<dbReference type="Proteomes" id="UP001497535">
    <property type="component" value="Unassembled WGS sequence"/>
</dbReference>
<evidence type="ECO:0000313" key="1">
    <source>
        <dbReference type="EMBL" id="CAK5114749.1"/>
    </source>
</evidence>
<accession>A0ACB1B3A3</accession>
<reference evidence="1" key="1">
    <citation type="submission" date="2023-11" db="EMBL/GenBank/DDBJ databases">
        <authorList>
            <person name="Poullet M."/>
        </authorList>
    </citation>
    <scope>NUCLEOTIDE SEQUENCE</scope>
    <source>
        <strain evidence="1">E1834</strain>
    </source>
</reference>
<comment type="caution">
    <text evidence="1">The sequence shown here is derived from an EMBL/GenBank/DDBJ whole genome shotgun (WGS) entry which is preliminary data.</text>
</comment>